<dbReference type="InterPro" id="IPR014729">
    <property type="entry name" value="Rossmann-like_a/b/a_fold"/>
</dbReference>
<gene>
    <name evidence="1" type="ORF">CLV52_1830</name>
</gene>
<dbReference type="Gene3D" id="3.40.50.12370">
    <property type="match status" value="1"/>
</dbReference>
<evidence type="ECO:0008006" key="3">
    <source>
        <dbReference type="Google" id="ProtNLM"/>
    </source>
</evidence>
<reference evidence="1 2" key="1">
    <citation type="submission" date="2019-03" db="EMBL/GenBank/DDBJ databases">
        <title>Genomic Encyclopedia of Archaeal and Bacterial Type Strains, Phase II (KMG-II): from individual species to whole genera.</title>
        <authorList>
            <person name="Goeker M."/>
        </authorList>
    </citation>
    <scope>NUCLEOTIDE SEQUENCE [LARGE SCALE GENOMIC DNA]</scope>
    <source>
        <strain evidence="1 2">DSM 24782</strain>
    </source>
</reference>
<dbReference type="AlphaFoldDB" id="A0A4R7FKI7"/>
<sequence length="296" mass="30856">MTATAETLIRPGGTATQVERILLAADDAGGTVASAEWLARRAARAPIAVEVAVVESRARIGRAYGVPEPIAGHIAERMGDFLRARLAGVPIDRSVLDGDVRAALLGAAEHADLLVVGCNRALVWQHLPIAAEPRRPEPSRRTPTLLVPVTWYPGDGPVVAAVQDVDEDEPVLARAADEAEAADTPLLLLRRRVLAAAIGIPVRREGVVRWPGPQDARRLDEAAERLRATRPGLVVETELDHGGAGGAEPSIAAAELVVLPGTPGAATASALRGVIGRMSRPVAVVPVEAPAGRIAA</sequence>
<evidence type="ECO:0000313" key="2">
    <source>
        <dbReference type="Proteomes" id="UP000295344"/>
    </source>
</evidence>
<evidence type="ECO:0000313" key="1">
    <source>
        <dbReference type="EMBL" id="TDS76891.1"/>
    </source>
</evidence>
<protein>
    <recommendedName>
        <fullName evidence="3">Universal stress protein family protein</fullName>
    </recommendedName>
</protein>
<keyword evidence="2" id="KW-1185">Reference proteome</keyword>
<dbReference type="Proteomes" id="UP000295344">
    <property type="component" value="Unassembled WGS sequence"/>
</dbReference>
<dbReference type="EMBL" id="SOAM01000002">
    <property type="protein sequence ID" value="TDS76891.1"/>
    <property type="molecule type" value="Genomic_DNA"/>
</dbReference>
<name>A0A4R7FKI7_9MICO</name>
<proteinExistence type="predicted"/>
<dbReference type="RefSeq" id="WP_162850780.1">
    <property type="nucleotide sequence ID" value="NZ_BAAARP010000002.1"/>
</dbReference>
<comment type="caution">
    <text evidence="1">The sequence shown here is derived from an EMBL/GenBank/DDBJ whole genome shotgun (WGS) entry which is preliminary data.</text>
</comment>
<dbReference type="Gene3D" id="3.40.50.620">
    <property type="entry name" value="HUPs"/>
    <property type="match status" value="1"/>
</dbReference>
<accession>A0A4R7FKI7</accession>
<dbReference type="SUPFAM" id="SSF52402">
    <property type="entry name" value="Adenine nucleotide alpha hydrolases-like"/>
    <property type="match status" value="1"/>
</dbReference>
<organism evidence="1 2">
    <name type="scientific">Amnibacterium kyonggiense</name>
    <dbReference type="NCBI Taxonomy" id="595671"/>
    <lineage>
        <taxon>Bacteria</taxon>
        <taxon>Bacillati</taxon>
        <taxon>Actinomycetota</taxon>
        <taxon>Actinomycetes</taxon>
        <taxon>Micrococcales</taxon>
        <taxon>Microbacteriaceae</taxon>
        <taxon>Amnibacterium</taxon>
    </lineage>
</organism>